<evidence type="ECO:0000313" key="1">
    <source>
        <dbReference type="EMBL" id="KAH7655309.1"/>
    </source>
</evidence>
<gene>
    <name evidence="1" type="ORF">IHE45_18G001600</name>
</gene>
<proteinExistence type="predicted"/>
<name>A0ACB7U4N4_DIOAL</name>
<evidence type="ECO:0000313" key="2">
    <source>
        <dbReference type="Proteomes" id="UP000827976"/>
    </source>
</evidence>
<protein>
    <submittedName>
        <fullName evidence="1">Zingipain protein</fullName>
        <ecNumber evidence="1">3.4.22.67</ecNumber>
    </submittedName>
</protein>
<dbReference type="Proteomes" id="UP000827976">
    <property type="component" value="Chromosome 18"/>
</dbReference>
<organism evidence="1 2">
    <name type="scientific">Dioscorea alata</name>
    <name type="common">Purple yam</name>
    <dbReference type="NCBI Taxonomy" id="55571"/>
    <lineage>
        <taxon>Eukaryota</taxon>
        <taxon>Viridiplantae</taxon>
        <taxon>Streptophyta</taxon>
        <taxon>Embryophyta</taxon>
        <taxon>Tracheophyta</taxon>
        <taxon>Spermatophyta</taxon>
        <taxon>Magnoliopsida</taxon>
        <taxon>Liliopsida</taxon>
        <taxon>Dioscoreales</taxon>
        <taxon>Dioscoreaceae</taxon>
        <taxon>Dioscorea</taxon>
    </lineage>
</organism>
<comment type="caution">
    <text evidence="1">The sequence shown here is derived from an EMBL/GenBank/DDBJ whole genome shotgun (WGS) entry which is preliminary data.</text>
</comment>
<keyword evidence="1" id="KW-0378">Hydrolase</keyword>
<dbReference type="EC" id="3.4.22.67" evidence="1"/>
<keyword evidence="2" id="KW-1185">Reference proteome</keyword>
<dbReference type="EMBL" id="CM037028">
    <property type="protein sequence ID" value="KAH7655309.1"/>
    <property type="molecule type" value="Genomic_DNA"/>
</dbReference>
<sequence length="94" mass="10474">MDWRDKGAVTTVKRKSRCGSCWAFAALAAVEGDFKISTDRLVYLSAQQFIDCDSISHECCGCSRINAYKYIIRNSGVTSENNYPYTGTHGCCQE</sequence>
<reference evidence="2" key="1">
    <citation type="journal article" date="2022" name="Nat. Commun.">
        <title>Chromosome evolution and the genetic basis of agronomically important traits in greater yam.</title>
        <authorList>
            <person name="Bredeson J.V."/>
            <person name="Lyons J.B."/>
            <person name="Oniyinde I.O."/>
            <person name="Okereke N.R."/>
            <person name="Kolade O."/>
            <person name="Nnabue I."/>
            <person name="Nwadili C.O."/>
            <person name="Hribova E."/>
            <person name="Parker M."/>
            <person name="Nwogha J."/>
            <person name="Shu S."/>
            <person name="Carlson J."/>
            <person name="Kariba R."/>
            <person name="Muthemba S."/>
            <person name="Knop K."/>
            <person name="Barton G.J."/>
            <person name="Sherwood A.V."/>
            <person name="Lopez-Montes A."/>
            <person name="Asiedu R."/>
            <person name="Jamnadass R."/>
            <person name="Muchugi A."/>
            <person name="Goodstein D."/>
            <person name="Egesi C.N."/>
            <person name="Featherston J."/>
            <person name="Asfaw A."/>
            <person name="Simpson G.G."/>
            <person name="Dolezel J."/>
            <person name="Hendre P.S."/>
            <person name="Van Deynze A."/>
            <person name="Kumar P.L."/>
            <person name="Obidiegwu J.E."/>
            <person name="Bhattacharjee R."/>
            <person name="Rokhsar D.S."/>
        </authorList>
    </citation>
    <scope>NUCLEOTIDE SEQUENCE [LARGE SCALE GENOMIC DNA]</scope>
    <source>
        <strain evidence="2">cv. TDa95/00328</strain>
    </source>
</reference>
<accession>A0ACB7U4N4</accession>